<gene>
    <name evidence="1" type="ORF">FLJC2902T_28940</name>
</gene>
<dbReference type="EMBL" id="AVGG01000019">
    <property type="protein sequence ID" value="ESU26407.1"/>
    <property type="molecule type" value="Genomic_DNA"/>
</dbReference>
<accession>V6SJG9</accession>
<evidence type="ECO:0000313" key="2">
    <source>
        <dbReference type="Proteomes" id="UP000018004"/>
    </source>
</evidence>
<comment type="caution">
    <text evidence="1">The sequence shown here is derived from an EMBL/GenBank/DDBJ whole genome shotgun (WGS) entry which is preliminary data.</text>
</comment>
<sequence length="51" mass="6009">MKVISFSHVFFLQEIRILQFYFLKYGELTPGLSSVIAGCLFCQKILYLKKF</sequence>
<organism evidence="1 2">
    <name type="scientific">Flavobacterium limnosediminis JC2902</name>
    <dbReference type="NCBI Taxonomy" id="1341181"/>
    <lineage>
        <taxon>Bacteria</taxon>
        <taxon>Pseudomonadati</taxon>
        <taxon>Bacteroidota</taxon>
        <taxon>Flavobacteriia</taxon>
        <taxon>Flavobacteriales</taxon>
        <taxon>Flavobacteriaceae</taxon>
        <taxon>Flavobacterium</taxon>
    </lineage>
</organism>
<keyword evidence="2" id="KW-1185">Reference proteome</keyword>
<proteinExistence type="predicted"/>
<reference evidence="1 2" key="1">
    <citation type="submission" date="2013-08" db="EMBL/GenBank/DDBJ databases">
        <title>Flavobacterium limnosediminis JC2902 genome sequencing.</title>
        <authorList>
            <person name="Lee K."/>
            <person name="Yi H."/>
            <person name="Park S."/>
            <person name="Chun J."/>
        </authorList>
    </citation>
    <scope>NUCLEOTIDE SEQUENCE [LARGE SCALE GENOMIC DNA]</scope>
    <source>
        <strain evidence="1 2">JC2902</strain>
    </source>
</reference>
<protein>
    <submittedName>
        <fullName evidence="1">Uncharacterized protein</fullName>
    </submittedName>
</protein>
<name>V6SJG9_9FLAO</name>
<dbReference type="AlphaFoldDB" id="V6SJG9"/>
<evidence type="ECO:0000313" key="1">
    <source>
        <dbReference type="EMBL" id="ESU26407.1"/>
    </source>
</evidence>
<dbReference type="Proteomes" id="UP000018004">
    <property type="component" value="Unassembled WGS sequence"/>
</dbReference>